<dbReference type="Pfam" id="PF07762">
    <property type="entry name" value="DUF1618"/>
    <property type="match status" value="1"/>
</dbReference>
<gene>
    <name evidence="3" type="ORF">PAHAL_8G054500</name>
</gene>
<dbReference type="PANTHER" id="PTHR33074:SF75">
    <property type="entry name" value="OS01G0189800 PROTEIN"/>
    <property type="match status" value="1"/>
</dbReference>
<dbReference type="AlphaFoldDB" id="A0A2T8I7S9"/>
<feature type="domain" description="DUF1618" evidence="2">
    <location>
        <begin position="266"/>
        <end position="379"/>
    </location>
</feature>
<feature type="compositionally biased region" description="Low complexity" evidence="1">
    <location>
        <begin position="43"/>
        <end position="55"/>
    </location>
</feature>
<dbReference type="PANTHER" id="PTHR33074">
    <property type="entry name" value="EXPRESSED PROTEIN-RELATED"/>
    <property type="match status" value="1"/>
</dbReference>
<proteinExistence type="predicted"/>
<feature type="compositionally biased region" description="Polar residues" evidence="1">
    <location>
        <begin position="11"/>
        <end position="30"/>
    </location>
</feature>
<name>A0A2T8I7S9_9POAL</name>
<dbReference type="InterPro" id="IPR011676">
    <property type="entry name" value="DUF1618"/>
</dbReference>
<dbReference type="EMBL" id="CM008053">
    <property type="protein sequence ID" value="PVH33722.1"/>
    <property type="molecule type" value="Genomic_DNA"/>
</dbReference>
<dbReference type="Proteomes" id="UP000243499">
    <property type="component" value="Chromosome 8"/>
</dbReference>
<feature type="region of interest" description="Disordered" evidence="1">
    <location>
        <begin position="1"/>
        <end position="57"/>
    </location>
</feature>
<accession>A0A2T8I7S9</accession>
<dbReference type="Gramene" id="PVH33722">
    <property type="protein sequence ID" value="PVH33722"/>
    <property type="gene ID" value="PAHAL_8G054500"/>
</dbReference>
<organism evidence="3">
    <name type="scientific">Panicum hallii</name>
    <dbReference type="NCBI Taxonomy" id="206008"/>
    <lineage>
        <taxon>Eukaryota</taxon>
        <taxon>Viridiplantae</taxon>
        <taxon>Streptophyta</taxon>
        <taxon>Embryophyta</taxon>
        <taxon>Tracheophyta</taxon>
        <taxon>Spermatophyta</taxon>
        <taxon>Magnoliopsida</taxon>
        <taxon>Liliopsida</taxon>
        <taxon>Poales</taxon>
        <taxon>Poaceae</taxon>
        <taxon>PACMAD clade</taxon>
        <taxon>Panicoideae</taxon>
        <taxon>Panicodae</taxon>
        <taxon>Paniceae</taxon>
        <taxon>Panicinae</taxon>
        <taxon>Panicum</taxon>
        <taxon>Panicum sect. Panicum</taxon>
    </lineage>
</organism>
<evidence type="ECO:0000313" key="3">
    <source>
        <dbReference type="EMBL" id="PVH33722.1"/>
    </source>
</evidence>
<sequence length="458" mass="51397">METETPGCRWSTRSAGGSASHHTSMANSETEVPGHRGRRGSKRSSSSSGKGSPSSLPTWLILNRVGARRDDFRGDRTTSAISHTSSGEELAVSFHLAEPPGTSVLTLDWPQGPAPIEPKVVAADKNLVLFEIQLVPAADLLDYFVYEASGDGDPSQRSSLSPLPVFFSKRDSLEGRPMQHLFFMESTGILSLGKGSFVVAELDQRDREEQPSSKVDIYLFVSGSDKWKVLKRHRVRCGNGDFLELSRCRRWSTDRVLPFRRRFMVWVDYYRGMIFMDMEHPWSIHGHGASMQLEGSLMTGTYNNMCATSSGIRFVTVNHQPWSTAFSITTWSLCDDDYTWREEATLDAGELWALDPENRLPDVLPEFPAVNMENPDAICFSLNDISHPFDYGCKIWMVEVDMKKKVLLAVTAYSKEQSLPGDGDTIKSARIRSQGYSFISSELPRYLYGGEGYKKRRQ</sequence>
<protein>
    <recommendedName>
        <fullName evidence="2">DUF1618 domain-containing protein</fullName>
    </recommendedName>
</protein>
<reference evidence="3" key="1">
    <citation type="submission" date="2018-04" db="EMBL/GenBank/DDBJ databases">
        <title>WGS assembly of Panicum hallii.</title>
        <authorList>
            <person name="Lovell J."/>
            <person name="Jenkins J."/>
            <person name="Lowry D."/>
            <person name="Mamidi S."/>
            <person name="Sreedasyam A."/>
            <person name="Weng X."/>
            <person name="Barry K."/>
            <person name="Bonette J."/>
            <person name="Campitelli B."/>
            <person name="Daum C."/>
            <person name="Gordon S."/>
            <person name="Gould B."/>
            <person name="Lipzen A."/>
            <person name="Macqueen A."/>
            <person name="Palacio-Mejia J."/>
            <person name="Plott C."/>
            <person name="Shakirov E."/>
            <person name="Shu S."/>
            <person name="Yoshinaga Y."/>
            <person name="Zane M."/>
            <person name="Rokhsar D."/>
            <person name="Grimwood J."/>
            <person name="Schmutz J."/>
            <person name="Juenger T."/>
        </authorList>
    </citation>
    <scope>NUCLEOTIDE SEQUENCE [LARGE SCALE GENOMIC DNA]</scope>
    <source>
        <strain evidence="3">FIL2</strain>
    </source>
</reference>
<evidence type="ECO:0000259" key="2">
    <source>
        <dbReference type="Pfam" id="PF07762"/>
    </source>
</evidence>
<evidence type="ECO:0000256" key="1">
    <source>
        <dbReference type="SAM" id="MobiDB-lite"/>
    </source>
</evidence>